<reference evidence="1" key="1">
    <citation type="submission" date="2020-04" db="EMBL/GenBank/DDBJ databases">
        <authorList>
            <person name="Zhang T."/>
        </authorList>
    </citation>
    <scope>NUCLEOTIDE SEQUENCE</scope>
    <source>
        <strain evidence="1">HKST-UBA01</strain>
    </source>
</reference>
<evidence type="ECO:0000313" key="1">
    <source>
        <dbReference type="EMBL" id="MCA9729288.1"/>
    </source>
</evidence>
<feature type="non-terminal residue" evidence="1">
    <location>
        <position position="1"/>
    </location>
</feature>
<comment type="caution">
    <text evidence="1">The sequence shown here is derived from an EMBL/GenBank/DDBJ whole genome shotgun (WGS) entry which is preliminary data.</text>
</comment>
<name>A0A956M1V1_UNCEI</name>
<dbReference type="Proteomes" id="UP000697710">
    <property type="component" value="Unassembled WGS sequence"/>
</dbReference>
<accession>A0A956M1V1</accession>
<proteinExistence type="predicted"/>
<reference evidence="1" key="2">
    <citation type="journal article" date="2021" name="Microbiome">
        <title>Successional dynamics and alternative stable states in a saline activated sludge microbial community over 9 years.</title>
        <authorList>
            <person name="Wang Y."/>
            <person name="Ye J."/>
            <person name="Ju F."/>
            <person name="Liu L."/>
            <person name="Boyd J.A."/>
            <person name="Deng Y."/>
            <person name="Parks D.H."/>
            <person name="Jiang X."/>
            <person name="Yin X."/>
            <person name="Woodcroft B.J."/>
            <person name="Tyson G.W."/>
            <person name="Hugenholtz P."/>
            <person name="Polz M.F."/>
            <person name="Zhang T."/>
        </authorList>
    </citation>
    <scope>NUCLEOTIDE SEQUENCE</scope>
    <source>
        <strain evidence="1">HKST-UBA01</strain>
    </source>
</reference>
<protein>
    <submittedName>
        <fullName evidence="1">Uncharacterized protein</fullName>
    </submittedName>
</protein>
<sequence length="375" mass="39046">LAGSSNAVELFPGNLAAEPAWAFWVSPDESRVVISAGGLYGVPLWGTANEVVRLDEGDAEGPGRVVYPHFFTPDSLRFVFGKSAEPTGIRANALFAVPVVGPGSAAVQVSPPDATEVTWARASEDSSRICLRTLAAPGERGEVFVSPITGPAGAAVRLSVPLFGPTGAGACEFTGDSSTVVYSGHMDNFGDRAVLAVPVEGPPESAIRLTLPLNPMGGALAWRLDTLGSTLLYSGQYGGDGAMRLQVVPVAGPASASVPMGAPFYDPTGTWAGTVIAPNGRSVLLFADFEDAGQYELLALDLEHPEEPGTFLNPPLVPGGSLIYDFAWLPDSLGAVYRGDAEIDEKFELYVADALVFADGFESGDASRWLPSTDG</sequence>
<evidence type="ECO:0000313" key="2">
    <source>
        <dbReference type="Proteomes" id="UP000697710"/>
    </source>
</evidence>
<organism evidence="1 2">
    <name type="scientific">Eiseniibacteriota bacterium</name>
    <dbReference type="NCBI Taxonomy" id="2212470"/>
    <lineage>
        <taxon>Bacteria</taxon>
        <taxon>Candidatus Eiseniibacteriota</taxon>
    </lineage>
</organism>
<dbReference type="EMBL" id="JAGQHR010000635">
    <property type="protein sequence ID" value="MCA9729288.1"/>
    <property type="molecule type" value="Genomic_DNA"/>
</dbReference>
<dbReference type="AlphaFoldDB" id="A0A956M1V1"/>
<gene>
    <name evidence="1" type="ORF">KC729_16490</name>
</gene>
<dbReference type="SUPFAM" id="SSF50993">
    <property type="entry name" value="Peptidase/esterase 'gauge' domain"/>
    <property type="match status" value="1"/>
</dbReference>